<dbReference type="OrthoDB" id="9788300at2"/>
<keyword evidence="5" id="KW-1185">Reference proteome</keyword>
<dbReference type="Proteomes" id="UP000319516">
    <property type="component" value="Unassembled WGS sequence"/>
</dbReference>
<evidence type="ECO:0000256" key="2">
    <source>
        <dbReference type="ARBA" id="ARBA00023315"/>
    </source>
</evidence>
<dbReference type="CDD" id="cd04301">
    <property type="entry name" value="NAT_SF"/>
    <property type="match status" value="1"/>
</dbReference>
<dbReference type="GO" id="GO:0016747">
    <property type="term" value="F:acyltransferase activity, transferring groups other than amino-acyl groups"/>
    <property type="evidence" value="ECO:0007669"/>
    <property type="project" value="InterPro"/>
</dbReference>
<reference evidence="4 5" key="1">
    <citation type="submission" date="2019-06" db="EMBL/GenBank/DDBJ databases">
        <title>Sequencing the genomes of 1000 actinobacteria strains.</title>
        <authorList>
            <person name="Klenk H.-P."/>
        </authorList>
    </citation>
    <scope>NUCLEOTIDE SEQUENCE [LARGE SCALE GENOMIC DNA]</scope>
    <source>
        <strain evidence="4 5">DSM 12335</strain>
    </source>
</reference>
<organism evidence="4 5">
    <name type="scientific">Ornithinicoccus hortensis</name>
    <dbReference type="NCBI Taxonomy" id="82346"/>
    <lineage>
        <taxon>Bacteria</taxon>
        <taxon>Bacillati</taxon>
        <taxon>Actinomycetota</taxon>
        <taxon>Actinomycetes</taxon>
        <taxon>Micrococcales</taxon>
        <taxon>Intrasporangiaceae</taxon>
        <taxon>Ornithinicoccus</taxon>
    </lineage>
</organism>
<proteinExistence type="predicted"/>
<evidence type="ECO:0000313" key="4">
    <source>
        <dbReference type="EMBL" id="TQL50734.1"/>
    </source>
</evidence>
<dbReference type="PROSITE" id="PS51186">
    <property type="entry name" value="GNAT"/>
    <property type="match status" value="1"/>
</dbReference>
<sequence>MPELTIRPSIGADEYPALVAIWRSAVDATHGFVHESHRDEIEAHLASEYLPSVALSVAEIGGLPVGFAGTLDGNLEMLFVDAARRGDGIGSALLAHVVRHQDVSRVDVNEQNAAAVAFYGRRGFVVAGRSEVDEAGRPYPLLHLRLSQAQPSASTASTAATPRRR</sequence>
<feature type="domain" description="N-acetyltransferase" evidence="3">
    <location>
        <begin position="4"/>
        <end position="151"/>
    </location>
</feature>
<name>A0A542YS28_9MICO</name>
<dbReference type="Gene3D" id="3.40.630.30">
    <property type="match status" value="1"/>
</dbReference>
<evidence type="ECO:0000259" key="3">
    <source>
        <dbReference type="PROSITE" id="PS51186"/>
    </source>
</evidence>
<dbReference type="SUPFAM" id="SSF55729">
    <property type="entry name" value="Acyl-CoA N-acyltransferases (Nat)"/>
    <property type="match status" value="1"/>
</dbReference>
<dbReference type="InterPro" id="IPR000182">
    <property type="entry name" value="GNAT_dom"/>
</dbReference>
<accession>A0A542YS28</accession>
<evidence type="ECO:0000256" key="1">
    <source>
        <dbReference type="ARBA" id="ARBA00022679"/>
    </source>
</evidence>
<evidence type="ECO:0000313" key="5">
    <source>
        <dbReference type="Proteomes" id="UP000319516"/>
    </source>
</evidence>
<dbReference type="EMBL" id="VFOP01000001">
    <property type="protein sequence ID" value="TQL50734.1"/>
    <property type="molecule type" value="Genomic_DNA"/>
</dbReference>
<gene>
    <name evidence="4" type="ORF">FB467_1850</name>
</gene>
<dbReference type="Pfam" id="PF13673">
    <property type="entry name" value="Acetyltransf_10"/>
    <property type="match status" value="1"/>
</dbReference>
<protein>
    <submittedName>
        <fullName evidence="4">Putative acetyltransferase</fullName>
    </submittedName>
</protein>
<keyword evidence="2" id="KW-0012">Acyltransferase</keyword>
<dbReference type="InterPro" id="IPR016181">
    <property type="entry name" value="Acyl_CoA_acyltransferase"/>
</dbReference>
<keyword evidence="1 4" id="KW-0808">Transferase</keyword>
<comment type="caution">
    <text evidence="4">The sequence shown here is derived from an EMBL/GenBank/DDBJ whole genome shotgun (WGS) entry which is preliminary data.</text>
</comment>
<dbReference type="PANTHER" id="PTHR43800:SF1">
    <property type="entry name" value="PEPTIDYL-LYSINE N-ACETYLTRANSFERASE YJAB"/>
    <property type="match status" value="1"/>
</dbReference>
<dbReference type="PANTHER" id="PTHR43800">
    <property type="entry name" value="PEPTIDYL-LYSINE N-ACETYLTRANSFERASE YJAB"/>
    <property type="match status" value="1"/>
</dbReference>
<dbReference type="AlphaFoldDB" id="A0A542YS28"/>